<feature type="region of interest" description="Disordered" evidence="1">
    <location>
        <begin position="69"/>
        <end position="88"/>
    </location>
</feature>
<keyword evidence="3" id="KW-1185">Reference proteome</keyword>
<dbReference type="STRING" id="1316194.A0A1Q5UPR0"/>
<feature type="compositionally biased region" description="Acidic residues" evidence="1">
    <location>
        <begin position="69"/>
        <end position="78"/>
    </location>
</feature>
<comment type="caution">
    <text evidence="2">The sequence shown here is derived from an EMBL/GenBank/DDBJ whole genome shotgun (WGS) entry which is preliminary data.</text>
</comment>
<sequence>MFMERPIQYITQKGKVYFMQRDERMDERVAQQYVDMSSIDKGPRPFFSDLQHPHFYDENGQRIENWEEAMAESPEGSEPEGNTLEKKS</sequence>
<dbReference type="EMBL" id="MNBE01000098">
    <property type="protein sequence ID" value="OKP14465.1"/>
    <property type="molecule type" value="Genomic_DNA"/>
</dbReference>
<organism evidence="2 3">
    <name type="scientific">Penicillium subrubescens</name>
    <dbReference type="NCBI Taxonomy" id="1316194"/>
    <lineage>
        <taxon>Eukaryota</taxon>
        <taxon>Fungi</taxon>
        <taxon>Dikarya</taxon>
        <taxon>Ascomycota</taxon>
        <taxon>Pezizomycotina</taxon>
        <taxon>Eurotiomycetes</taxon>
        <taxon>Eurotiomycetidae</taxon>
        <taxon>Eurotiales</taxon>
        <taxon>Aspergillaceae</taxon>
        <taxon>Penicillium</taxon>
    </lineage>
</organism>
<evidence type="ECO:0000256" key="1">
    <source>
        <dbReference type="SAM" id="MobiDB-lite"/>
    </source>
</evidence>
<evidence type="ECO:0000313" key="3">
    <source>
        <dbReference type="Proteomes" id="UP000186955"/>
    </source>
</evidence>
<dbReference type="AlphaFoldDB" id="A0A1Q5UPR0"/>
<name>A0A1Q5UPR0_9EURO</name>
<reference evidence="2 3" key="1">
    <citation type="submission" date="2016-10" db="EMBL/GenBank/DDBJ databases">
        <title>Genome sequence of the ascomycete fungus Penicillium subrubescens.</title>
        <authorList>
            <person name="De Vries R.P."/>
            <person name="Peng M."/>
            <person name="Dilokpimol A."/>
            <person name="Hilden K."/>
            <person name="Makela M.R."/>
            <person name="Grigoriev I."/>
            <person name="Riley R."/>
            <person name="Granchi Z."/>
        </authorList>
    </citation>
    <scope>NUCLEOTIDE SEQUENCE [LARGE SCALE GENOMIC DNA]</scope>
    <source>
        <strain evidence="2 3">CBS 132785</strain>
    </source>
</reference>
<gene>
    <name evidence="2" type="ORF">PENSUB_14077</name>
</gene>
<proteinExistence type="predicted"/>
<evidence type="ECO:0000313" key="2">
    <source>
        <dbReference type="EMBL" id="OKP14465.1"/>
    </source>
</evidence>
<dbReference type="Proteomes" id="UP000186955">
    <property type="component" value="Unassembled WGS sequence"/>
</dbReference>
<protein>
    <submittedName>
        <fullName evidence="2">Uncharacterized protein</fullName>
    </submittedName>
</protein>
<accession>A0A1Q5UPR0</accession>